<evidence type="ECO:0000256" key="1">
    <source>
        <dbReference type="ARBA" id="ARBA00004651"/>
    </source>
</evidence>
<dbReference type="PANTHER" id="PTHR23528:SF1">
    <property type="entry name" value="MAJOR FACILITATOR SUPERFAMILY (MFS) PROFILE DOMAIN-CONTAINING PROTEIN"/>
    <property type="match status" value="1"/>
</dbReference>
<reference evidence="8" key="1">
    <citation type="submission" date="2014-09" db="EMBL/GenBank/DDBJ databases">
        <title>Whole genome shotgun sequence of Streptomyces sp. NBRC 110027.</title>
        <authorList>
            <person name="Komaki H."/>
            <person name="Ichikawa N."/>
            <person name="Katano-Makiyama Y."/>
            <person name="Hosoyama A."/>
            <person name="Hashimoto M."/>
            <person name="Uohara A."/>
            <person name="Kitahashi Y."/>
            <person name="Ohji S."/>
            <person name="Kimura A."/>
            <person name="Yamazoe A."/>
            <person name="Igarashi Y."/>
            <person name="Fujita N."/>
        </authorList>
    </citation>
    <scope>NUCLEOTIDE SEQUENCE [LARGE SCALE GENOMIC DNA]</scope>
    <source>
        <strain evidence="8">NBRC 110027</strain>
    </source>
</reference>
<accession>A0A0P4R8D4</accession>
<dbReference type="PROSITE" id="PS00216">
    <property type="entry name" value="SUGAR_TRANSPORT_1"/>
    <property type="match status" value="1"/>
</dbReference>
<dbReference type="Proteomes" id="UP000048965">
    <property type="component" value="Unassembled WGS sequence"/>
</dbReference>
<dbReference type="InterPro" id="IPR005829">
    <property type="entry name" value="Sugar_transporter_CS"/>
</dbReference>
<feature type="transmembrane region" description="Helical" evidence="5">
    <location>
        <begin position="303"/>
        <end position="323"/>
    </location>
</feature>
<protein>
    <submittedName>
        <fullName evidence="7">Putative major facilitator superfamily transporter</fullName>
    </submittedName>
</protein>
<evidence type="ECO:0000259" key="6">
    <source>
        <dbReference type="PROSITE" id="PS50850"/>
    </source>
</evidence>
<name>A0A0P4R8D4_9ACTN</name>
<dbReference type="GO" id="GO:0022857">
    <property type="term" value="F:transmembrane transporter activity"/>
    <property type="evidence" value="ECO:0007669"/>
    <property type="project" value="InterPro"/>
</dbReference>
<dbReference type="OrthoDB" id="7584869at2"/>
<feature type="transmembrane region" description="Helical" evidence="5">
    <location>
        <begin position="270"/>
        <end position="291"/>
    </location>
</feature>
<dbReference type="Pfam" id="PF07690">
    <property type="entry name" value="MFS_1"/>
    <property type="match status" value="1"/>
</dbReference>
<comment type="caution">
    <text evidence="7">The sequence shown here is derived from an EMBL/GenBank/DDBJ whole genome shotgun (WGS) entry which is preliminary data.</text>
</comment>
<feature type="transmembrane region" description="Helical" evidence="5">
    <location>
        <begin position="390"/>
        <end position="408"/>
    </location>
</feature>
<feature type="transmembrane region" description="Helical" evidence="5">
    <location>
        <begin position="364"/>
        <end position="384"/>
    </location>
</feature>
<organism evidence="7 8">
    <name type="scientific">Streptomyces lydicamycinicus</name>
    <dbReference type="NCBI Taxonomy" id="1546107"/>
    <lineage>
        <taxon>Bacteria</taxon>
        <taxon>Bacillati</taxon>
        <taxon>Actinomycetota</taxon>
        <taxon>Actinomycetes</taxon>
        <taxon>Kitasatosporales</taxon>
        <taxon>Streptomycetaceae</taxon>
        <taxon>Streptomyces</taxon>
    </lineage>
</organism>
<dbReference type="PANTHER" id="PTHR23528">
    <property type="match status" value="1"/>
</dbReference>
<dbReference type="InterPro" id="IPR020846">
    <property type="entry name" value="MFS_dom"/>
</dbReference>
<keyword evidence="4 5" id="KW-0472">Membrane</keyword>
<feature type="transmembrane region" description="Helical" evidence="5">
    <location>
        <begin position="60"/>
        <end position="82"/>
    </location>
</feature>
<dbReference type="RefSeq" id="WP_042154658.1">
    <property type="nucleotide sequence ID" value="NZ_BBNO01000004.1"/>
</dbReference>
<keyword evidence="2 5" id="KW-0812">Transmembrane</keyword>
<dbReference type="SUPFAM" id="SSF103473">
    <property type="entry name" value="MFS general substrate transporter"/>
    <property type="match status" value="1"/>
</dbReference>
<feature type="transmembrane region" description="Helical" evidence="5">
    <location>
        <begin position="237"/>
        <end position="258"/>
    </location>
</feature>
<feature type="domain" description="Major facilitator superfamily (MFS) profile" evidence="6">
    <location>
        <begin position="232"/>
        <end position="415"/>
    </location>
</feature>
<dbReference type="InterPro" id="IPR011701">
    <property type="entry name" value="MFS"/>
</dbReference>
<feature type="transmembrane region" description="Helical" evidence="5">
    <location>
        <begin position="329"/>
        <end position="352"/>
    </location>
</feature>
<dbReference type="EMBL" id="BBNO01000004">
    <property type="protein sequence ID" value="GAO08825.1"/>
    <property type="molecule type" value="Genomic_DNA"/>
</dbReference>
<evidence type="ECO:0000313" key="7">
    <source>
        <dbReference type="EMBL" id="GAO08825.1"/>
    </source>
</evidence>
<keyword evidence="8" id="KW-1185">Reference proteome</keyword>
<sequence>MSRAAPEALTEPTEPAGRGWTAALSLANGAIWVGWYGPLQILLALQAAELAPPGTAKESVLAWVTGAGAVVSMVANPLFGALSDRTASRFGRRAPWVLAGVLGGAGALVLLAGAGTVAGMALGWCLVQLTLNAAFAAITAAVPDRVPHGRRGAVGGWLGAAQILGVVAGTGLATVAGGVVAGYLACAGFTVLGTLPYVLLHRDPVLPAGRRPALRLRALLAGFTISPRRDPDLAWAWLTRFLINLGNALALLYLLYYLRDVLHRPDPDGGVLVLTAVNAVTLLGTVVVAGFWSDRIGRRQPFVLGAGVLMTVATGLLAGWQTWPGAVCAAALLGVGFGVFTSVDFALMTQVLPAAADRGKDLGVINIANALPQVAAPVLAAPIVQHLGGYRVLYGVAAGIGLLGALLVRRIRGVA</sequence>
<feature type="transmembrane region" description="Helical" evidence="5">
    <location>
        <begin position="180"/>
        <end position="200"/>
    </location>
</feature>
<dbReference type="Gene3D" id="1.20.1250.20">
    <property type="entry name" value="MFS general substrate transporter like domains"/>
    <property type="match status" value="2"/>
</dbReference>
<feature type="transmembrane region" description="Helical" evidence="5">
    <location>
        <begin position="121"/>
        <end position="142"/>
    </location>
</feature>
<evidence type="ECO:0000256" key="4">
    <source>
        <dbReference type="ARBA" id="ARBA00023136"/>
    </source>
</evidence>
<dbReference type="InterPro" id="IPR036259">
    <property type="entry name" value="MFS_trans_sf"/>
</dbReference>
<reference evidence="7 8" key="2">
    <citation type="journal article" date="2015" name="Stand. Genomic Sci.">
        <title>Draft genome sequence of marine-derived Streptomyces sp. TP-A0598, a producer of anti-MRSA antibiotic lydicamycins.</title>
        <authorList>
            <person name="Komaki H."/>
            <person name="Ichikawa N."/>
            <person name="Hosoyama A."/>
            <person name="Fujita N."/>
            <person name="Igarashi Y."/>
        </authorList>
    </citation>
    <scope>NUCLEOTIDE SEQUENCE [LARGE SCALE GENOMIC DNA]</scope>
    <source>
        <strain evidence="7 8">NBRC 110027</strain>
    </source>
</reference>
<dbReference type="GO" id="GO:0005886">
    <property type="term" value="C:plasma membrane"/>
    <property type="evidence" value="ECO:0007669"/>
    <property type="project" value="UniProtKB-SubCell"/>
</dbReference>
<gene>
    <name evidence="7" type="ORF">TPA0598_04_04610</name>
</gene>
<evidence type="ECO:0000256" key="3">
    <source>
        <dbReference type="ARBA" id="ARBA00022989"/>
    </source>
</evidence>
<feature type="transmembrane region" description="Helical" evidence="5">
    <location>
        <begin position="94"/>
        <end position="115"/>
    </location>
</feature>
<dbReference type="AlphaFoldDB" id="A0A0P4R8D4"/>
<proteinExistence type="predicted"/>
<evidence type="ECO:0000256" key="2">
    <source>
        <dbReference type="ARBA" id="ARBA00022692"/>
    </source>
</evidence>
<keyword evidence="3 5" id="KW-1133">Transmembrane helix</keyword>
<dbReference type="PROSITE" id="PS50850">
    <property type="entry name" value="MFS"/>
    <property type="match status" value="1"/>
</dbReference>
<comment type="subcellular location">
    <subcellularLocation>
        <location evidence="1">Cell membrane</location>
        <topology evidence="1">Multi-pass membrane protein</topology>
    </subcellularLocation>
</comment>
<feature type="transmembrane region" description="Helical" evidence="5">
    <location>
        <begin position="154"/>
        <end position="174"/>
    </location>
</feature>
<evidence type="ECO:0000256" key="5">
    <source>
        <dbReference type="SAM" id="Phobius"/>
    </source>
</evidence>
<evidence type="ECO:0000313" key="8">
    <source>
        <dbReference type="Proteomes" id="UP000048965"/>
    </source>
</evidence>